<sequence>MTTKRFNLDTLPLCGAKTRSGGTCKRRGSKTNGRCKLHGGKSTGAKTAQGKRASSLNARQSIPDWFWAPFKMQWLDNPLLDEATSCCHKLMRHQQNPAAINELVAKHQIALEVMKYAILQVHGTAMFITIQGALDHYYQDINSTHIEFHVYYPLISSPMYYRPESKAQTAYADKWLHKKDFIGREMRKLEKRLERIQK</sequence>
<evidence type="ECO:0000313" key="3">
    <source>
        <dbReference type="Proteomes" id="UP000809621"/>
    </source>
</evidence>
<proteinExistence type="predicted"/>
<dbReference type="NCBIfam" id="NF041373">
    <property type="entry name" value="HGG_STG"/>
    <property type="match status" value="1"/>
</dbReference>
<accession>A0ABS2HMG8</accession>
<keyword evidence="3" id="KW-1185">Reference proteome</keyword>
<dbReference type="RefSeq" id="WP_205159684.1">
    <property type="nucleotide sequence ID" value="NZ_JAFEUM010000009.1"/>
</dbReference>
<evidence type="ECO:0000256" key="1">
    <source>
        <dbReference type="SAM" id="MobiDB-lite"/>
    </source>
</evidence>
<dbReference type="Proteomes" id="UP000809621">
    <property type="component" value="Unassembled WGS sequence"/>
</dbReference>
<dbReference type="EMBL" id="JAFEUM010000009">
    <property type="protein sequence ID" value="MBM7038214.1"/>
    <property type="molecule type" value="Genomic_DNA"/>
</dbReference>
<dbReference type="InterPro" id="IPR047675">
    <property type="entry name" value="Putative_zinc-bd"/>
</dbReference>
<comment type="caution">
    <text evidence="2">The sequence shown here is derived from an EMBL/GenBank/DDBJ whole genome shotgun (WGS) entry which is preliminary data.</text>
</comment>
<protein>
    <submittedName>
        <fullName evidence="2">Uncharacterized protein</fullName>
    </submittedName>
</protein>
<feature type="compositionally biased region" description="Basic residues" evidence="1">
    <location>
        <begin position="24"/>
        <end position="39"/>
    </location>
</feature>
<feature type="region of interest" description="Disordered" evidence="1">
    <location>
        <begin position="22"/>
        <end position="53"/>
    </location>
</feature>
<evidence type="ECO:0000313" key="2">
    <source>
        <dbReference type="EMBL" id="MBM7038214.1"/>
    </source>
</evidence>
<organism evidence="2 3">
    <name type="scientific">Vibrio ulleungensis</name>
    <dbReference type="NCBI Taxonomy" id="2807619"/>
    <lineage>
        <taxon>Bacteria</taxon>
        <taxon>Pseudomonadati</taxon>
        <taxon>Pseudomonadota</taxon>
        <taxon>Gammaproteobacteria</taxon>
        <taxon>Vibrionales</taxon>
        <taxon>Vibrionaceae</taxon>
        <taxon>Vibrio</taxon>
    </lineage>
</organism>
<name>A0ABS2HMG8_9VIBR</name>
<gene>
    <name evidence="2" type="ORF">JQC93_17610</name>
</gene>
<reference evidence="2 3" key="1">
    <citation type="submission" date="2021-02" db="EMBL/GenBank/DDBJ databases">
        <authorList>
            <person name="Park J.-S."/>
        </authorList>
    </citation>
    <scope>NUCLEOTIDE SEQUENCE [LARGE SCALE GENOMIC DNA]</scope>
    <source>
        <strain evidence="2 3">188UL20-2</strain>
    </source>
</reference>